<dbReference type="Proteomes" id="UP001281410">
    <property type="component" value="Unassembled WGS sequence"/>
</dbReference>
<keyword evidence="3" id="KW-0862">Zinc</keyword>
<keyword evidence="2 4" id="KW-0863">Zinc-finger</keyword>
<comment type="caution">
    <text evidence="7">The sequence shown here is derived from an EMBL/GenBank/DDBJ whole genome shotgun (WGS) entry which is preliminary data.</text>
</comment>
<dbReference type="InterPro" id="IPR003656">
    <property type="entry name" value="Znf_BED"/>
</dbReference>
<dbReference type="GO" id="GO:0006357">
    <property type="term" value="P:regulation of transcription by RNA polymerase II"/>
    <property type="evidence" value="ECO:0007669"/>
    <property type="project" value="TreeGrafter"/>
</dbReference>
<evidence type="ECO:0000256" key="2">
    <source>
        <dbReference type="ARBA" id="ARBA00022771"/>
    </source>
</evidence>
<dbReference type="InterPro" id="IPR036236">
    <property type="entry name" value="Znf_C2H2_sf"/>
</dbReference>
<reference evidence="7" key="1">
    <citation type="journal article" date="2023" name="Plant J.">
        <title>Genome sequences and population genomics provide insights into the demographic history, inbreeding, and mutation load of two 'living fossil' tree species of Dipteronia.</title>
        <authorList>
            <person name="Feng Y."/>
            <person name="Comes H.P."/>
            <person name="Chen J."/>
            <person name="Zhu S."/>
            <person name="Lu R."/>
            <person name="Zhang X."/>
            <person name="Li P."/>
            <person name="Qiu J."/>
            <person name="Olsen K.M."/>
            <person name="Qiu Y."/>
        </authorList>
    </citation>
    <scope>NUCLEOTIDE SEQUENCE</scope>
    <source>
        <strain evidence="7">NBL</strain>
    </source>
</reference>
<gene>
    <name evidence="7" type="ORF">Dsin_004819</name>
</gene>
<dbReference type="PANTHER" id="PTHR34396">
    <property type="entry name" value="OS03G0264950 PROTEIN-RELATED"/>
    <property type="match status" value="1"/>
</dbReference>
<dbReference type="PANTHER" id="PTHR34396:SF27">
    <property type="entry name" value="OS08G0208700 PROTEIN"/>
    <property type="match status" value="1"/>
</dbReference>
<evidence type="ECO:0000256" key="5">
    <source>
        <dbReference type="SAM" id="MobiDB-lite"/>
    </source>
</evidence>
<accession>A0AAE0AVQ5</accession>
<dbReference type="SUPFAM" id="SSF57667">
    <property type="entry name" value="beta-beta-alpha zinc fingers"/>
    <property type="match status" value="1"/>
</dbReference>
<proteinExistence type="predicted"/>
<evidence type="ECO:0000256" key="4">
    <source>
        <dbReference type="PROSITE-ProRule" id="PRU00027"/>
    </source>
</evidence>
<dbReference type="InterPro" id="IPR053031">
    <property type="entry name" value="Cuticle_assoc_protein"/>
</dbReference>
<dbReference type="AlphaFoldDB" id="A0AAE0AVQ5"/>
<evidence type="ECO:0000259" key="6">
    <source>
        <dbReference type="PROSITE" id="PS50808"/>
    </source>
</evidence>
<evidence type="ECO:0000256" key="3">
    <source>
        <dbReference type="ARBA" id="ARBA00022833"/>
    </source>
</evidence>
<organism evidence="7 8">
    <name type="scientific">Dipteronia sinensis</name>
    <dbReference type="NCBI Taxonomy" id="43782"/>
    <lineage>
        <taxon>Eukaryota</taxon>
        <taxon>Viridiplantae</taxon>
        <taxon>Streptophyta</taxon>
        <taxon>Embryophyta</taxon>
        <taxon>Tracheophyta</taxon>
        <taxon>Spermatophyta</taxon>
        <taxon>Magnoliopsida</taxon>
        <taxon>eudicotyledons</taxon>
        <taxon>Gunneridae</taxon>
        <taxon>Pentapetalae</taxon>
        <taxon>rosids</taxon>
        <taxon>malvids</taxon>
        <taxon>Sapindales</taxon>
        <taxon>Sapindaceae</taxon>
        <taxon>Hippocastanoideae</taxon>
        <taxon>Acereae</taxon>
        <taxon>Dipteronia</taxon>
    </lineage>
</organism>
<feature type="compositionally biased region" description="Polar residues" evidence="5">
    <location>
        <begin position="77"/>
        <end position="87"/>
    </location>
</feature>
<evidence type="ECO:0000313" key="7">
    <source>
        <dbReference type="EMBL" id="KAK3224957.1"/>
    </source>
</evidence>
<evidence type="ECO:0000256" key="1">
    <source>
        <dbReference type="ARBA" id="ARBA00022723"/>
    </source>
</evidence>
<dbReference type="GO" id="GO:1990837">
    <property type="term" value="F:sequence-specific double-stranded DNA binding"/>
    <property type="evidence" value="ECO:0007669"/>
    <property type="project" value="TreeGrafter"/>
</dbReference>
<name>A0AAE0AVQ5_9ROSI</name>
<dbReference type="SUPFAM" id="SSF140996">
    <property type="entry name" value="Hermes dimerisation domain"/>
    <property type="match status" value="1"/>
</dbReference>
<dbReference type="GO" id="GO:0008270">
    <property type="term" value="F:zinc ion binding"/>
    <property type="evidence" value="ECO:0007669"/>
    <property type="project" value="UniProtKB-KW"/>
</dbReference>
<dbReference type="GO" id="GO:0005634">
    <property type="term" value="C:nucleus"/>
    <property type="evidence" value="ECO:0007669"/>
    <property type="project" value="TreeGrafter"/>
</dbReference>
<dbReference type="Pfam" id="PF02892">
    <property type="entry name" value="zf-BED"/>
    <property type="match status" value="1"/>
</dbReference>
<keyword evidence="1" id="KW-0479">Metal-binding</keyword>
<protein>
    <recommendedName>
        <fullName evidence="6">BED-type domain-containing protein</fullName>
    </recommendedName>
</protein>
<dbReference type="PROSITE" id="PS50808">
    <property type="entry name" value="ZF_BED"/>
    <property type="match status" value="1"/>
</dbReference>
<sequence>MFVLGLGSPADKIGLPASGTLPDTNQVSSGLSSENQNLHQQHAGKLVAITQIDLVLCRSSRINLLSRTRKMNDDNVLPTNVVDSSSSKGEEAVQSGSLERAPLKGNVKPIGGKGRQTSDSWNHFTKYQEDGRMRAQCKYCPKNYACDSNTNGTTNMNKHLEKCKNYHAKLAIADPKQKCITSYTTSSKEGCGSSIGLGIFNKEDTRKALVEMLIVDELPFRFVEKRGFRKFCRVGMPRFDWAAATLPICRLGTRPQPN</sequence>
<dbReference type="EMBL" id="JANJYJ010000002">
    <property type="protein sequence ID" value="KAK3224957.1"/>
    <property type="molecule type" value="Genomic_DNA"/>
</dbReference>
<evidence type="ECO:0000313" key="8">
    <source>
        <dbReference type="Proteomes" id="UP001281410"/>
    </source>
</evidence>
<keyword evidence="8" id="KW-1185">Reference proteome</keyword>
<feature type="domain" description="BED-type" evidence="6">
    <location>
        <begin position="115"/>
        <end position="170"/>
    </location>
</feature>
<dbReference type="SMART" id="SM00614">
    <property type="entry name" value="ZnF_BED"/>
    <property type="match status" value="1"/>
</dbReference>
<feature type="region of interest" description="Disordered" evidence="5">
    <location>
        <begin position="76"/>
        <end position="119"/>
    </location>
</feature>